<gene>
    <name evidence="1" type="ORF">B0J15DRAFT_547532</name>
</gene>
<name>A0A9P9HNH8_FUSSL</name>
<accession>A0A9P9HNH8</accession>
<organism evidence="1 2">
    <name type="scientific">Fusarium solani</name>
    <name type="common">Filamentous fungus</name>
    <dbReference type="NCBI Taxonomy" id="169388"/>
    <lineage>
        <taxon>Eukaryota</taxon>
        <taxon>Fungi</taxon>
        <taxon>Dikarya</taxon>
        <taxon>Ascomycota</taxon>
        <taxon>Pezizomycotina</taxon>
        <taxon>Sordariomycetes</taxon>
        <taxon>Hypocreomycetidae</taxon>
        <taxon>Hypocreales</taxon>
        <taxon>Nectriaceae</taxon>
        <taxon>Fusarium</taxon>
        <taxon>Fusarium solani species complex</taxon>
    </lineage>
</organism>
<keyword evidence="2" id="KW-1185">Reference proteome</keyword>
<sequence length="114" mass="12912">MRKLFGHHASKDPRLRVTWDKKDNPLITREGLFYSALAQFSMENPDHVQHLETKGKIAHITASWSPGSGLTKEHVDGLLLSLGEAGVKLYNFVLDILEWSKLEGEVVEEEETQN</sequence>
<evidence type="ECO:0000313" key="1">
    <source>
        <dbReference type="EMBL" id="KAH7259897.1"/>
    </source>
</evidence>
<protein>
    <submittedName>
        <fullName evidence="1">Uncharacterized protein</fullName>
    </submittedName>
</protein>
<proteinExistence type="predicted"/>
<dbReference type="Proteomes" id="UP000736672">
    <property type="component" value="Unassembled WGS sequence"/>
</dbReference>
<reference evidence="1" key="1">
    <citation type="journal article" date="2021" name="Nat. Commun.">
        <title>Genetic determinants of endophytism in the Arabidopsis root mycobiome.</title>
        <authorList>
            <person name="Mesny F."/>
            <person name="Miyauchi S."/>
            <person name="Thiergart T."/>
            <person name="Pickel B."/>
            <person name="Atanasova L."/>
            <person name="Karlsson M."/>
            <person name="Huettel B."/>
            <person name="Barry K.W."/>
            <person name="Haridas S."/>
            <person name="Chen C."/>
            <person name="Bauer D."/>
            <person name="Andreopoulos W."/>
            <person name="Pangilinan J."/>
            <person name="LaButti K."/>
            <person name="Riley R."/>
            <person name="Lipzen A."/>
            <person name="Clum A."/>
            <person name="Drula E."/>
            <person name="Henrissat B."/>
            <person name="Kohler A."/>
            <person name="Grigoriev I.V."/>
            <person name="Martin F.M."/>
            <person name="Hacquard S."/>
        </authorList>
    </citation>
    <scope>NUCLEOTIDE SEQUENCE</scope>
    <source>
        <strain evidence="1">FSSC 5 MPI-SDFR-AT-0091</strain>
    </source>
</reference>
<comment type="caution">
    <text evidence="1">The sequence shown here is derived from an EMBL/GenBank/DDBJ whole genome shotgun (WGS) entry which is preliminary data.</text>
</comment>
<dbReference type="OrthoDB" id="5244662at2759"/>
<dbReference type="AlphaFoldDB" id="A0A9P9HNH8"/>
<evidence type="ECO:0000313" key="2">
    <source>
        <dbReference type="Proteomes" id="UP000736672"/>
    </source>
</evidence>
<dbReference type="EMBL" id="JAGTJS010000008">
    <property type="protein sequence ID" value="KAH7259897.1"/>
    <property type="molecule type" value="Genomic_DNA"/>
</dbReference>